<dbReference type="OrthoDB" id="9810636at2"/>
<dbReference type="Pfam" id="PF01297">
    <property type="entry name" value="ZnuA"/>
    <property type="match status" value="1"/>
</dbReference>
<sequence>MKNNKILIVSLAFILCIGLISGCGNKAAEYEAATSNKLSVVCTIFPPYDWVKEVMGERAEDFDLTLLLDNGVDLHNYQPTAEDIAKIAKCDLFIYVGGESDGWVEDALKEATNKDMRVINLMDALGSAVKEEELVEGMEEEEHEHEGGDAHEHEEGDVHEDGDIQEGEEVNEKGDVHDDGEEIEYDEHVWLSLKNAQALVQVIEETLSDIDSDNAEIYKNNSSDYITELKALDDEYEAVVLAGKTNTVLFGDRFPFRYMVDDYGLDYYAAFVGCSAETEASFETIAFLAGKADDLKLPVILVIENSDEKISEAIKGNTADKDQKILIMNSLQSVTNSDIEAGFSYISAMKDNLEILKQALN</sequence>
<dbReference type="EMBL" id="SLUO01000003">
    <property type="protein sequence ID" value="TCL59840.1"/>
    <property type="molecule type" value="Genomic_DNA"/>
</dbReference>
<evidence type="ECO:0000313" key="6">
    <source>
        <dbReference type="Proteomes" id="UP000295718"/>
    </source>
</evidence>
<name>A0A4R1R363_9FIRM</name>
<gene>
    <name evidence="5" type="ORF">EDD76_10327</name>
</gene>
<comment type="caution">
    <text evidence="5">The sequence shown here is derived from an EMBL/GenBank/DDBJ whole genome shotgun (WGS) entry which is preliminary data.</text>
</comment>
<dbReference type="GO" id="GO:0046872">
    <property type="term" value="F:metal ion binding"/>
    <property type="evidence" value="ECO:0007669"/>
    <property type="project" value="InterPro"/>
</dbReference>
<keyword evidence="6" id="KW-1185">Reference proteome</keyword>
<feature type="region of interest" description="Disordered" evidence="4">
    <location>
        <begin position="133"/>
        <end position="178"/>
    </location>
</feature>
<dbReference type="InterPro" id="IPR050492">
    <property type="entry name" value="Bact_metal-bind_prot9"/>
</dbReference>
<evidence type="ECO:0000256" key="1">
    <source>
        <dbReference type="ARBA" id="ARBA00011028"/>
    </source>
</evidence>
<dbReference type="InterPro" id="IPR006127">
    <property type="entry name" value="ZnuA-like"/>
</dbReference>
<evidence type="ECO:0000256" key="3">
    <source>
        <dbReference type="ARBA" id="ARBA00022729"/>
    </source>
</evidence>
<keyword evidence="2" id="KW-0813">Transport</keyword>
<dbReference type="Proteomes" id="UP000295718">
    <property type="component" value="Unassembled WGS sequence"/>
</dbReference>
<dbReference type="PROSITE" id="PS51257">
    <property type="entry name" value="PROKAR_LIPOPROTEIN"/>
    <property type="match status" value="1"/>
</dbReference>
<accession>A0A4R1R363</accession>
<protein>
    <submittedName>
        <fullName evidence="5">Zinc transport system substrate-binding protein</fullName>
    </submittedName>
</protein>
<evidence type="ECO:0000256" key="2">
    <source>
        <dbReference type="ARBA" id="ARBA00022448"/>
    </source>
</evidence>
<reference evidence="5 6" key="1">
    <citation type="submission" date="2019-03" db="EMBL/GenBank/DDBJ databases">
        <title>Genomic Encyclopedia of Type Strains, Phase IV (KMG-IV): sequencing the most valuable type-strain genomes for metagenomic binning, comparative biology and taxonomic classification.</title>
        <authorList>
            <person name="Goeker M."/>
        </authorList>
    </citation>
    <scope>NUCLEOTIDE SEQUENCE [LARGE SCALE GENOMIC DNA]</scope>
    <source>
        <strain evidence="5 6">DSM 100556</strain>
    </source>
</reference>
<comment type="similarity">
    <text evidence="1">Belongs to the bacterial solute-binding protein 9 family.</text>
</comment>
<keyword evidence="3" id="KW-0732">Signal</keyword>
<dbReference type="SUPFAM" id="SSF53807">
    <property type="entry name" value="Helical backbone' metal receptor"/>
    <property type="match status" value="1"/>
</dbReference>
<dbReference type="Gene3D" id="3.40.50.1980">
    <property type="entry name" value="Nitrogenase molybdenum iron protein domain"/>
    <property type="match status" value="2"/>
</dbReference>
<feature type="compositionally biased region" description="Basic and acidic residues" evidence="4">
    <location>
        <begin position="144"/>
        <end position="162"/>
    </location>
</feature>
<evidence type="ECO:0000256" key="4">
    <source>
        <dbReference type="SAM" id="MobiDB-lite"/>
    </source>
</evidence>
<dbReference type="PANTHER" id="PTHR42953:SF3">
    <property type="entry name" value="HIGH-AFFINITY ZINC UPTAKE SYSTEM PROTEIN ZNUA"/>
    <property type="match status" value="1"/>
</dbReference>
<dbReference type="RefSeq" id="WP_031389775.1">
    <property type="nucleotide sequence ID" value="NZ_JPNB01000001.1"/>
</dbReference>
<feature type="compositionally biased region" description="Acidic residues" evidence="4">
    <location>
        <begin position="133"/>
        <end position="143"/>
    </location>
</feature>
<proteinExistence type="inferred from homology"/>
<dbReference type="STRING" id="1469948.GCA_000732725_01031"/>
<dbReference type="PANTHER" id="PTHR42953">
    <property type="entry name" value="HIGH-AFFINITY ZINC UPTAKE SYSTEM PROTEIN ZNUA-RELATED"/>
    <property type="match status" value="1"/>
</dbReference>
<evidence type="ECO:0000313" key="5">
    <source>
        <dbReference type="EMBL" id="TCL59840.1"/>
    </source>
</evidence>
<dbReference type="GO" id="GO:0030001">
    <property type="term" value="P:metal ion transport"/>
    <property type="evidence" value="ECO:0007669"/>
    <property type="project" value="InterPro"/>
</dbReference>
<dbReference type="AlphaFoldDB" id="A0A4R1R363"/>
<organism evidence="5 6">
    <name type="scientific">Kineothrix alysoides</name>
    <dbReference type="NCBI Taxonomy" id="1469948"/>
    <lineage>
        <taxon>Bacteria</taxon>
        <taxon>Bacillati</taxon>
        <taxon>Bacillota</taxon>
        <taxon>Clostridia</taxon>
        <taxon>Lachnospirales</taxon>
        <taxon>Lachnospiraceae</taxon>
        <taxon>Kineothrix</taxon>
    </lineage>
</organism>